<dbReference type="SUPFAM" id="SSF53850">
    <property type="entry name" value="Periplasmic binding protein-like II"/>
    <property type="match status" value="1"/>
</dbReference>
<dbReference type="InterPro" id="IPR001508">
    <property type="entry name" value="Iono_Glu_rcpt_met"/>
</dbReference>
<keyword evidence="7" id="KW-0406">Ion transport</keyword>
<dbReference type="GO" id="GO:0015276">
    <property type="term" value="F:ligand-gated monoatomic ion channel activity"/>
    <property type="evidence" value="ECO:0007669"/>
    <property type="project" value="InterPro"/>
</dbReference>
<reference evidence="20" key="1">
    <citation type="submission" date="2020-11" db="EMBL/GenBank/DDBJ databases">
        <authorList>
            <person name="Tran Van P."/>
        </authorList>
    </citation>
    <scope>NUCLEOTIDE SEQUENCE</scope>
</reference>
<dbReference type="Gene3D" id="3.40.50.2300">
    <property type="match status" value="2"/>
</dbReference>
<dbReference type="Pfam" id="PF01094">
    <property type="entry name" value="ANF_receptor"/>
    <property type="match status" value="1"/>
</dbReference>
<feature type="domain" description="Ionotropic glutamate receptor C-terminal" evidence="18">
    <location>
        <begin position="184"/>
        <end position="394"/>
    </location>
</feature>
<evidence type="ECO:0000256" key="6">
    <source>
        <dbReference type="ARBA" id="ARBA00023018"/>
    </source>
</evidence>
<dbReference type="AlphaFoldDB" id="A0A7R9JFN5"/>
<protein>
    <submittedName>
        <fullName evidence="20">(California timema) hypothetical protein</fullName>
    </submittedName>
</protein>
<dbReference type="Pfam" id="PF00060">
    <property type="entry name" value="Lig_chan"/>
    <property type="match status" value="1"/>
</dbReference>
<dbReference type="Gene3D" id="3.40.190.10">
    <property type="entry name" value="Periplasmic binding protein-like II"/>
    <property type="match status" value="1"/>
</dbReference>
<keyword evidence="9" id="KW-0675">Receptor</keyword>
<evidence type="ECO:0000259" key="18">
    <source>
        <dbReference type="SMART" id="SM00079"/>
    </source>
</evidence>
<keyword evidence="4 17" id="KW-0812">Transmembrane</keyword>
<comment type="similarity">
    <text evidence="1">Belongs to the glutamate-gated ion channel (TC 1.A.10.1) family.</text>
</comment>
<keyword evidence="8 17" id="KW-0472">Membrane</keyword>
<evidence type="ECO:0000256" key="8">
    <source>
        <dbReference type="ARBA" id="ARBA00023136"/>
    </source>
</evidence>
<dbReference type="SMART" id="SM00918">
    <property type="entry name" value="Lig_chan-Glu_bd"/>
    <property type="match status" value="1"/>
</dbReference>
<gene>
    <name evidence="20" type="ORF">TCMB3V08_LOCUS10975</name>
</gene>
<evidence type="ECO:0000256" key="3">
    <source>
        <dbReference type="ARBA" id="ARBA00022475"/>
    </source>
</evidence>
<dbReference type="GO" id="GO:0038023">
    <property type="term" value="F:signaling receptor activity"/>
    <property type="evidence" value="ECO:0007669"/>
    <property type="project" value="InterPro"/>
</dbReference>
<proteinExistence type="inferred from homology"/>
<evidence type="ECO:0000256" key="12">
    <source>
        <dbReference type="ARBA" id="ARBA00023286"/>
    </source>
</evidence>
<comment type="subcellular location">
    <subcellularLocation>
        <location evidence="14">Postsynaptic cell membrane</location>
        <topology evidence="14">Multi-pass membrane protein</topology>
    </subcellularLocation>
</comment>
<dbReference type="InterPro" id="IPR015683">
    <property type="entry name" value="Ionotropic_Glu_rcpt"/>
</dbReference>
<keyword evidence="5 17" id="KW-1133">Transmembrane helix</keyword>
<feature type="site" description="Crucial to convey clamshell closure to channel opening" evidence="16">
    <location>
        <position position="419"/>
    </location>
</feature>
<feature type="binding site" evidence="15">
    <location>
        <position position="274"/>
    </location>
    <ligand>
        <name>L-glutamate</name>
        <dbReference type="ChEBI" id="CHEBI:29985"/>
    </ligand>
</feature>
<dbReference type="Pfam" id="PF10613">
    <property type="entry name" value="Lig_chan-Glu_bd"/>
    <property type="match status" value="1"/>
</dbReference>
<dbReference type="InterPro" id="IPR001320">
    <property type="entry name" value="Iontro_rcpt_C"/>
</dbReference>
<keyword evidence="2" id="KW-0813">Transport</keyword>
<dbReference type="GO" id="GO:0045211">
    <property type="term" value="C:postsynaptic membrane"/>
    <property type="evidence" value="ECO:0007669"/>
    <property type="project" value="UniProtKB-SubCell"/>
</dbReference>
<evidence type="ECO:0000256" key="7">
    <source>
        <dbReference type="ARBA" id="ARBA00023065"/>
    </source>
</evidence>
<dbReference type="InterPro" id="IPR028082">
    <property type="entry name" value="Peripla_BP_I"/>
</dbReference>
<dbReference type="FunFam" id="3.40.190.10:FF:000178">
    <property type="entry name" value="Glutamate receptor subunit"/>
    <property type="match status" value="1"/>
</dbReference>
<feature type="transmembrane region" description="Helical" evidence="17">
    <location>
        <begin position="314"/>
        <end position="335"/>
    </location>
</feature>
<organism evidence="20">
    <name type="scientific">Timema californicum</name>
    <name type="common">California timema</name>
    <name type="synonym">Walking stick</name>
    <dbReference type="NCBI Taxonomy" id="61474"/>
    <lineage>
        <taxon>Eukaryota</taxon>
        <taxon>Metazoa</taxon>
        <taxon>Ecdysozoa</taxon>
        <taxon>Arthropoda</taxon>
        <taxon>Hexapoda</taxon>
        <taxon>Insecta</taxon>
        <taxon>Pterygota</taxon>
        <taxon>Neoptera</taxon>
        <taxon>Polyneoptera</taxon>
        <taxon>Phasmatodea</taxon>
        <taxon>Timematodea</taxon>
        <taxon>Timematoidea</taxon>
        <taxon>Timematidae</taxon>
        <taxon>Timema</taxon>
    </lineage>
</organism>
<feature type="transmembrane region" description="Helical" evidence="17">
    <location>
        <begin position="390"/>
        <end position="410"/>
    </location>
</feature>
<keyword evidence="3" id="KW-1003">Cell membrane</keyword>
<dbReference type="SUPFAM" id="SSF53822">
    <property type="entry name" value="Periplasmic binding protein-like I"/>
    <property type="match status" value="1"/>
</dbReference>
<evidence type="ECO:0000256" key="5">
    <source>
        <dbReference type="ARBA" id="ARBA00022989"/>
    </source>
</evidence>
<keyword evidence="12" id="KW-1071">Ligand-gated ion channel</keyword>
<evidence type="ECO:0000256" key="2">
    <source>
        <dbReference type="ARBA" id="ARBA00022448"/>
    </source>
</evidence>
<sequence length="451" mass="51295">MSLLRSAYIFQDAHTLDFSEFEHLQTNVTFLRLIDPNSPEVINAVNDWVHGEREYGRVLKIRPETVRVEAALMYDAVNLFAKAITQLDSNNPIEVTPLNCESGNVWPYGFALKNYMKHIKFKGMTGGISFDARGWRNHFTLDVVEVLYGGITKIGVWDSIDGINSTKTYEEKLIEIEKSIQNKTFVVFSKIGMPYLGWKDKKAEGNDRFKGFSMDLIGEIMTMMKAKGFEFRLVSDGNHGSLNKETGKWNGIMKEIIDRKGDLGICDLTITYDRRQAVDFTMPFMNLGISILFSKPVKEEPELFSFLKPFSFDVWIFLATAYLTISLVLFFLARITPYEWDNPNPNDPDPDELETSFNILNCLWFSIGTLMAQGCDILPRAVSTRMLACIWWFFLLILNSSYTANLAAFLTTSRIEESINNAEDIASQTKVKVGALRNGATASFFTDRLND</sequence>
<dbReference type="Gene3D" id="1.10.287.70">
    <property type="match status" value="1"/>
</dbReference>
<accession>A0A7R9JFN5</accession>
<dbReference type="InterPro" id="IPR001828">
    <property type="entry name" value="ANF_lig-bd_rcpt"/>
</dbReference>
<dbReference type="EMBL" id="OE187633">
    <property type="protein sequence ID" value="CAD7578434.1"/>
    <property type="molecule type" value="Genomic_DNA"/>
</dbReference>
<evidence type="ECO:0000256" key="14">
    <source>
        <dbReference type="ARBA" id="ARBA00034104"/>
    </source>
</evidence>
<keyword evidence="11" id="KW-0628">Postsynaptic cell membrane</keyword>
<dbReference type="FunFam" id="1.10.287.70:FF:000010">
    <property type="entry name" value="Putative glutamate receptor ionotropic kainate 1"/>
    <property type="match status" value="1"/>
</dbReference>
<keyword evidence="10" id="KW-0325">Glycoprotein</keyword>
<dbReference type="PANTHER" id="PTHR18966">
    <property type="entry name" value="IONOTROPIC GLUTAMATE RECEPTOR"/>
    <property type="match status" value="1"/>
</dbReference>
<dbReference type="SMART" id="SM00079">
    <property type="entry name" value="PBPe"/>
    <property type="match status" value="1"/>
</dbReference>
<evidence type="ECO:0000313" key="20">
    <source>
        <dbReference type="EMBL" id="CAD7578434.1"/>
    </source>
</evidence>
<keyword evidence="6" id="KW-0770">Synapse</keyword>
<name>A0A7R9JFN5_TIMCA</name>
<evidence type="ECO:0000256" key="10">
    <source>
        <dbReference type="ARBA" id="ARBA00023180"/>
    </source>
</evidence>
<evidence type="ECO:0000256" key="4">
    <source>
        <dbReference type="ARBA" id="ARBA00022692"/>
    </source>
</evidence>
<evidence type="ECO:0000256" key="1">
    <source>
        <dbReference type="ARBA" id="ARBA00008685"/>
    </source>
</evidence>
<evidence type="ECO:0000256" key="17">
    <source>
        <dbReference type="SAM" id="Phobius"/>
    </source>
</evidence>
<dbReference type="PRINTS" id="PR00177">
    <property type="entry name" value="NMDARECEPTOR"/>
</dbReference>
<evidence type="ECO:0000259" key="19">
    <source>
        <dbReference type="SMART" id="SM00918"/>
    </source>
</evidence>
<dbReference type="SUPFAM" id="SSF81324">
    <property type="entry name" value="Voltage-gated potassium channels"/>
    <property type="match status" value="1"/>
</dbReference>
<keyword evidence="13" id="KW-0407">Ion channel</keyword>
<evidence type="ECO:0000256" key="16">
    <source>
        <dbReference type="PIRSR" id="PIRSR601508-2"/>
    </source>
</evidence>
<dbReference type="InterPro" id="IPR019594">
    <property type="entry name" value="Glu/Gly-bd"/>
</dbReference>
<evidence type="ECO:0000256" key="13">
    <source>
        <dbReference type="ARBA" id="ARBA00023303"/>
    </source>
</evidence>
<feature type="domain" description="Ionotropic glutamate receptor L-glutamate and glycine-binding" evidence="19">
    <location>
        <begin position="194"/>
        <end position="258"/>
    </location>
</feature>
<feature type="binding site" evidence="15">
    <location>
        <position position="269"/>
    </location>
    <ligand>
        <name>L-glutamate</name>
        <dbReference type="ChEBI" id="CHEBI:29985"/>
    </ligand>
</feature>
<feature type="binding site" evidence="15">
    <location>
        <position position="441"/>
    </location>
    <ligand>
        <name>L-glutamate</name>
        <dbReference type="ChEBI" id="CHEBI:29985"/>
    </ligand>
</feature>
<evidence type="ECO:0000256" key="11">
    <source>
        <dbReference type="ARBA" id="ARBA00023257"/>
    </source>
</evidence>
<evidence type="ECO:0000256" key="15">
    <source>
        <dbReference type="PIRSR" id="PIRSR601508-1"/>
    </source>
</evidence>
<evidence type="ECO:0000256" key="9">
    <source>
        <dbReference type="ARBA" id="ARBA00023170"/>
    </source>
</evidence>